<feature type="compositionally biased region" description="Basic and acidic residues" evidence="1">
    <location>
        <begin position="103"/>
        <end position="112"/>
    </location>
</feature>
<protein>
    <recommendedName>
        <fullName evidence="2">DUF1023 domain-containing protein</fullName>
    </recommendedName>
</protein>
<dbReference type="InterPro" id="IPR010427">
    <property type="entry name" value="DUF1023"/>
</dbReference>
<proteinExistence type="predicted"/>
<evidence type="ECO:0000313" key="3">
    <source>
        <dbReference type="EMBL" id="AZZ56212.1"/>
    </source>
</evidence>
<reference evidence="3 4" key="1">
    <citation type="submission" date="2018-03" db="EMBL/GenBank/DDBJ databases">
        <title>Bacteriophage NCPPB3778 and a type I-E CRISPR drive the evolution of the US Biological Select Agent, Rathayibacter toxicus.</title>
        <authorList>
            <person name="Davis E.W.II."/>
            <person name="Tabima J.F."/>
            <person name="Weisberg A.J."/>
            <person name="Dantas Lopes L."/>
            <person name="Wiseman M.S."/>
            <person name="Wiseman M.S."/>
            <person name="Pupko T."/>
            <person name="Belcher M.S."/>
            <person name="Sechler A.J."/>
            <person name="Tancos M.A."/>
            <person name="Schroeder B.K."/>
            <person name="Murray T.D."/>
            <person name="Luster D.G."/>
            <person name="Schneider W.L."/>
            <person name="Rogers E."/>
            <person name="Andreote F.D."/>
            <person name="Grunwald N.J."/>
            <person name="Putnam M.L."/>
            <person name="Chang J.H."/>
        </authorList>
    </citation>
    <scope>NUCLEOTIDE SEQUENCE [LARGE SCALE GENOMIC DNA]</scope>
    <source>
        <strain evidence="3 4">NCCPB 2253</strain>
    </source>
</reference>
<accession>A0AAD1AF08</accession>
<dbReference type="AlphaFoldDB" id="A0AAD1AF08"/>
<evidence type="ECO:0000256" key="1">
    <source>
        <dbReference type="SAM" id="MobiDB-lite"/>
    </source>
</evidence>
<evidence type="ECO:0000259" key="2">
    <source>
        <dbReference type="Pfam" id="PF06259"/>
    </source>
</evidence>
<dbReference type="KEGG" id="ria:C7V51_10190"/>
<dbReference type="EMBL" id="CP028130">
    <property type="protein sequence ID" value="AZZ56212.1"/>
    <property type="molecule type" value="Genomic_DNA"/>
</dbReference>
<organism evidence="3 4">
    <name type="scientific">Rathayibacter iranicus</name>
    <dbReference type="NCBI Taxonomy" id="59737"/>
    <lineage>
        <taxon>Bacteria</taxon>
        <taxon>Bacillati</taxon>
        <taxon>Actinomycetota</taxon>
        <taxon>Actinomycetes</taxon>
        <taxon>Micrococcales</taxon>
        <taxon>Microbacteriaceae</taxon>
        <taxon>Rathayibacter</taxon>
    </lineage>
</organism>
<dbReference type="Proteomes" id="UP000283946">
    <property type="component" value="Chromosome"/>
</dbReference>
<evidence type="ECO:0000313" key="4">
    <source>
        <dbReference type="Proteomes" id="UP000283946"/>
    </source>
</evidence>
<dbReference type="InterPro" id="IPR029058">
    <property type="entry name" value="AB_hydrolase_fold"/>
</dbReference>
<feature type="region of interest" description="Disordered" evidence="1">
    <location>
        <begin position="103"/>
        <end position="130"/>
    </location>
</feature>
<dbReference type="Pfam" id="PF06259">
    <property type="entry name" value="Abhydrolase_8"/>
    <property type="match status" value="1"/>
</dbReference>
<dbReference type="SUPFAM" id="SSF53474">
    <property type="entry name" value="alpha/beta-Hydrolases"/>
    <property type="match status" value="1"/>
</dbReference>
<feature type="domain" description="DUF1023" evidence="2">
    <location>
        <begin position="416"/>
        <end position="570"/>
    </location>
</feature>
<sequence length="685" mass="73548">MVMETFRFDDEVAAQFSRNLVKVADSLRSHAVVHRAAAEQAMQDFKGPFARVFWVAHLTETSNRSRLEAVLFDLSEMVLAAILRARKERERLEEMAAWEARQAEREERRRVDPTGGLGFNPDEFFDRRPSEDRFLPPTLSAAYSPNEPPRTTAAVGMTPAASFGQTSADPDRLDVFVSDARQANVALRAERDELVKAFATFQDACAWVPWESTTALGGFEQLLAIDQSHADWVEQVSLAFTAAGGGLLSTPTLEVVATAGPPKSDQSVLDLLSSVPADELAVLFKTRPELGAQLKRIPATEVNAWWTRLGPAEDGARFSARQEALIGGLPEVIGNLEGVPYGARAQANESVLRARIKALKERQHAMLYGAPDLGADDFAEISKQLKVLENIADSLKVRPGFDERFLISLTDDNPPLAAVSIGDLDTATNVTYAVPGMGQTTATMTSWAKASQNVQSLLPEGSAVVAWIGYETPPPAVENVDPSVLSTADAVAGGAALAASMQGLSAVRGDSIPKPDVVGHSYGTTVIAVAASRSDVELGTFVALGSAGLPDSVDSVSDLHVEGMYAGQARDKYPNEEESGDEAAWIGRRYSFDHHVNPVDPGFGAHAFGVETGGDAGRVVTNHDALRSDDGDSAGYFDIHTEALLNIGRALRGETDLITENKPLGPTEFQKFKKAVIGGEKGVWP</sequence>
<name>A0AAD1AF08_9MICO</name>
<gene>
    <name evidence="3" type="ORF">C7V51_10190</name>
</gene>